<dbReference type="InterPro" id="IPR013320">
    <property type="entry name" value="ConA-like_dom_sf"/>
</dbReference>
<evidence type="ECO:0000256" key="1">
    <source>
        <dbReference type="SAM" id="Phobius"/>
    </source>
</evidence>
<accession>A0A0F9QLH8</accession>
<sequence length="1014" mass="111101">MKKLILIFMFVLLFGVVSAAEWDNVKSYDEKTRIITVTNALGLGADIATIQLNTPLNYNVPRGYQKVAEFEVRSFTDYNNAFKELELFDKKKGMNKFIRNYDFKVLSYEYIIVDDYKEDCNLPRTKDGFCQWVVSGSHTEQKEKWTKLTPADFKKNDILTIGIFTEVQKGDVVEWIPNFFGIRIDEWAVWTENLFTELVNWYRFEELSGVVVDVQGNNTLTNNGSTRGVTGIIGNAFSYDGIDDNLIGTSGVIGDTTVSASCWFNTTQTDNGGIITLNSNGGSSPSGFSGTMTDTAGAGRVQCVLEGVAFCSQGNVANDNDWHNIVITRDGTNYSLYLDGVSPASSSGIIGGGTFSTTNQIGARSETGITQFFDGLIDECGIWSRVLNSTEISDLWNGGAGISPPGIDNPPIVTPNSPVDATRLFSQTVVFNVTASDDINLTNVTIFIDDLANQTNTSGLNDSNYIFTINDISLTTTHNWTAEACDNSSQCTNSTTRTFTIANIFENLFTAENFTFETKTETFIVNVTTNGTTPSNANLIYGGTDQGSGTITDLGDNNFNISQTIDIPIGTGNNTWFYNVTLPFALANSTSHQQSVAAINLSVCGASPVNIPYLNFTFTNETTNQEDVTASISSSSWTYFLGIGIINKSLSYANATESFNYTFCFNPSNQTLSTTLEIAYTNTESQQRVFSPTLLTLTNVTTQQTLFLLPTTLGLFSQFFTQDTIGNTLTDVLAVITRTLVGSTITITSDTTDGSGIVVFFLNPDVTYTATFSKSGFLDNVFSFVPITDLRTVTMGSVTGVVVNGSTISLGTSYEIQPSNESLNNNTIITFSFNVTSPETITLISMNITNSTTQRLFVSNAGQGFISGTLNTDNNTKLFGEFIIQTDNETITLKRVWFVGIEFVGDYSLFRQMTLFNDYGFDEFIKFLIVLSTIVGILIFMSGDNQIEDEIKMAVITLVVWGFSIVNWLDTGVSISSSSTNINALTQFSNQYGIAILTTAGTAYFMLRRIFREI</sequence>
<dbReference type="EMBL" id="LAZR01003863">
    <property type="protein sequence ID" value="KKN13986.1"/>
    <property type="molecule type" value="Genomic_DNA"/>
</dbReference>
<organism evidence="2">
    <name type="scientific">marine sediment metagenome</name>
    <dbReference type="NCBI Taxonomy" id="412755"/>
    <lineage>
        <taxon>unclassified sequences</taxon>
        <taxon>metagenomes</taxon>
        <taxon>ecological metagenomes</taxon>
    </lineage>
</organism>
<keyword evidence="1" id="KW-0812">Transmembrane</keyword>
<dbReference type="Gene3D" id="2.60.40.10">
    <property type="entry name" value="Immunoglobulins"/>
    <property type="match status" value="1"/>
</dbReference>
<protein>
    <recommendedName>
        <fullName evidence="3">LamG-like jellyroll fold domain-containing protein</fullName>
    </recommendedName>
</protein>
<reference evidence="2" key="1">
    <citation type="journal article" date="2015" name="Nature">
        <title>Complex archaea that bridge the gap between prokaryotes and eukaryotes.</title>
        <authorList>
            <person name="Spang A."/>
            <person name="Saw J.H."/>
            <person name="Jorgensen S.L."/>
            <person name="Zaremba-Niedzwiedzka K."/>
            <person name="Martijn J."/>
            <person name="Lind A.E."/>
            <person name="van Eijk R."/>
            <person name="Schleper C."/>
            <person name="Guy L."/>
            <person name="Ettema T.J."/>
        </authorList>
    </citation>
    <scope>NUCLEOTIDE SEQUENCE</scope>
</reference>
<dbReference type="SUPFAM" id="SSF49899">
    <property type="entry name" value="Concanavalin A-like lectins/glucanases"/>
    <property type="match status" value="1"/>
</dbReference>
<dbReference type="Pfam" id="PF13385">
    <property type="entry name" value="Laminin_G_3"/>
    <property type="match status" value="1"/>
</dbReference>
<evidence type="ECO:0008006" key="3">
    <source>
        <dbReference type="Google" id="ProtNLM"/>
    </source>
</evidence>
<evidence type="ECO:0000313" key="2">
    <source>
        <dbReference type="EMBL" id="KKN13986.1"/>
    </source>
</evidence>
<comment type="caution">
    <text evidence="2">The sequence shown here is derived from an EMBL/GenBank/DDBJ whole genome shotgun (WGS) entry which is preliminary data.</text>
</comment>
<feature type="transmembrane region" description="Helical" evidence="1">
    <location>
        <begin position="924"/>
        <end position="941"/>
    </location>
</feature>
<keyword evidence="1" id="KW-1133">Transmembrane helix</keyword>
<dbReference type="AlphaFoldDB" id="A0A0F9QLH8"/>
<dbReference type="Gene3D" id="2.60.120.200">
    <property type="match status" value="1"/>
</dbReference>
<dbReference type="InterPro" id="IPR013783">
    <property type="entry name" value="Ig-like_fold"/>
</dbReference>
<feature type="transmembrane region" description="Helical" evidence="1">
    <location>
        <begin position="953"/>
        <end position="969"/>
    </location>
</feature>
<name>A0A0F9QLH8_9ZZZZ</name>
<proteinExistence type="predicted"/>
<gene>
    <name evidence="2" type="ORF">LCGC14_1000630</name>
</gene>
<keyword evidence="1" id="KW-0472">Membrane</keyword>
<feature type="transmembrane region" description="Helical" evidence="1">
    <location>
        <begin position="989"/>
        <end position="1007"/>
    </location>
</feature>